<organism evidence="1 2">
    <name type="scientific">Pseudomonas phage vB_PpuM-KoPa-4</name>
    <dbReference type="NCBI Taxonomy" id="3132618"/>
    <lineage>
        <taxon>Viruses</taxon>
        <taxon>Duplodnaviria</taxon>
        <taxon>Heunggongvirae</taxon>
        <taxon>Uroviricota</taxon>
        <taxon>Caudoviricetes</taxon>
        <taxon>Vandenendeviridae</taxon>
        <taxon>Gorskivirinae</taxon>
        <taxon>Tartuvirus</taxon>
        <taxon>Tartuvirus kopa4</taxon>
    </lineage>
</organism>
<protein>
    <submittedName>
        <fullName evidence="1">Uncharacterized protein</fullName>
    </submittedName>
</protein>
<gene>
    <name evidence="1" type="ORF">KoPa4_00061</name>
</gene>
<sequence>MLFWRLLGKHIRSIEQVGFEQFMEKLIEYAREQAHTNIALIEHAHFMYEDYYEQGTTPEEAYHAEWG</sequence>
<reference evidence="1" key="1">
    <citation type="submission" date="2024-03" db="EMBL/GenBank/DDBJ databases">
        <title>Isolation and characterization of a phage collection against Pseudomonas putida.</title>
        <authorList>
            <person name="Brauer A."/>
            <person name="Rosendahl S."/>
            <person name="Kangsep A."/>
            <person name="Rikberg R."/>
            <person name="Lewanczyk A.C."/>
            <person name="Horak R."/>
            <person name="Tamman H."/>
        </authorList>
    </citation>
    <scope>NUCLEOTIDE SEQUENCE</scope>
</reference>
<evidence type="ECO:0000313" key="1">
    <source>
        <dbReference type="EMBL" id="WYV99229.1"/>
    </source>
</evidence>
<keyword evidence="2" id="KW-1185">Reference proteome</keyword>
<accession>A0AAX4MXT6</accession>
<evidence type="ECO:0000313" key="2">
    <source>
        <dbReference type="Proteomes" id="UP001433872"/>
    </source>
</evidence>
<name>A0AAX4MXT6_9CAUD</name>
<dbReference type="EMBL" id="PP496414">
    <property type="protein sequence ID" value="WYV99229.1"/>
    <property type="molecule type" value="Genomic_DNA"/>
</dbReference>
<dbReference type="Proteomes" id="UP001433872">
    <property type="component" value="Segment"/>
</dbReference>
<proteinExistence type="predicted"/>